<reference evidence="6 7" key="1">
    <citation type="submission" date="2022-10" db="EMBL/GenBank/DDBJ databases">
        <title>Luteolibacter flavescens strain MCCC 1K03193, whole genome shotgun sequencing project.</title>
        <authorList>
            <person name="Zhao G."/>
            <person name="Shen L."/>
        </authorList>
    </citation>
    <scope>NUCLEOTIDE SEQUENCE [LARGE SCALE GENOMIC DNA]</scope>
    <source>
        <strain evidence="6 7">MCCC 1K03193</strain>
    </source>
</reference>
<evidence type="ECO:0000259" key="4">
    <source>
        <dbReference type="Pfam" id="PF00326"/>
    </source>
</evidence>
<feature type="chain" id="PRO_5046585812" evidence="3">
    <location>
        <begin position="22"/>
        <end position="745"/>
    </location>
</feature>
<dbReference type="InterPro" id="IPR029058">
    <property type="entry name" value="AB_hydrolase_fold"/>
</dbReference>
<evidence type="ECO:0000313" key="7">
    <source>
        <dbReference type="Proteomes" id="UP001207930"/>
    </source>
</evidence>
<dbReference type="InterPro" id="IPR001375">
    <property type="entry name" value="Peptidase_S9_cat"/>
</dbReference>
<keyword evidence="7" id="KW-1185">Reference proteome</keyword>
<evidence type="ECO:0000256" key="3">
    <source>
        <dbReference type="SAM" id="SignalP"/>
    </source>
</evidence>
<protein>
    <submittedName>
        <fullName evidence="6">DUF2314 domain-containing protein</fullName>
    </submittedName>
</protein>
<name>A0ABT3FU13_9BACT</name>
<dbReference type="SUPFAM" id="SSF53474">
    <property type="entry name" value="alpha/beta-Hydrolases"/>
    <property type="match status" value="1"/>
</dbReference>
<dbReference type="Proteomes" id="UP001207930">
    <property type="component" value="Unassembled WGS sequence"/>
</dbReference>
<feature type="signal peptide" evidence="3">
    <location>
        <begin position="1"/>
        <end position="21"/>
    </location>
</feature>
<sequence>MIRLISSLSVALAMMLVPASAEPAALTKAREGHVTKLLKKESEDQAAPDPPKGVFEKISYTSPAGKLVAYISPAPKDGKKHPLVIWLTGGFGNSISQIAWEDMPPENDQSAAAFRKAGLAMMYPSLRGGNDNPGSKEGFYGEVDDVLAAINHAAKLPWVDPQRIYLGGHSTGGTLALLVAEAAPEKRLRAVFAFGPVEDPAGYGQEILPYDLKNAKERRLRAPLHYLDAITCTTLVMEGADGNADSLKALERRNRNKNGKLGFITVEGEDHFTILGPTNGLLATKILADKGDECSITITAGEISAATAQAKADNFQPKGDLRAKGTGIGIVFYYAPDPLVPPMEALRKAVEKEMKGTPVFDSFDDATEPPFIVMMEEQAPLKDYPVPDEDYFQYKGHGLDEAEVKAIQKTSRASIVMLVTPADGLWQRAKAFNKVAHAYAVATGAHVWDSATRECFHRDAWKARRIDTWGSGEIPDIRHQITIHSYENGDSGHVRSVTLGMEKFALPDVAVERSVKSENRSVGGIINVFCQTIAKDSVLEDPSKFTLSLDALPAALAKDYRETLIEGGSGKADLAIMRGTPDEGDTDNAQVALDFRHGKGADDDERRAEIVHRFWGSKDEIFGIEHDDAIERASEEARRKLTAMKADFRKGLPVGSNLMVKGPFARDDEGSEWMWVEVLKWSDDDVLSGSLQNTPFHIKNLKAGANVSVKLAEAFDYILRNPDGSMEGNKTGELMQEQLKERGEE</sequence>
<feature type="region of interest" description="Disordered" evidence="2">
    <location>
        <begin position="726"/>
        <end position="745"/>
    </location>
</feature>
<feature type="domain" description="DUF2314" evidence="5">
    <location>
        <begin position="628"/>
        <end position="741"/>
    </location>
</feature>
<dbReference type="PANTHER" id="PTHR22946">
    <property type="entry name" value="DIENELACTONE HYDROLASE DOMAIN-CONTAINING PROTEIN-RELATED"/>
    <property type="match status" value="1"/>
</dbReference>
<dbReference type="EMBL" id="JAPDDS010000014">
    <property type="protein sequence ID" value="MCW1887027.1"/>
    <property type="molecule type" value="Genomic_DNA"/>
</dbReference>
<dbReference type="InterPro" id="IPR050261">
    <property type="entry name" value="FrsA_esterase"/>
</dbReference>
<evidence type="ECO:0000256" key="1">
    <source>
        <dbReference type="ARBA" id="ARBA00022801"/>
    </source>
</evidence>
<organism evidence="6 7">
    <name type="scientific">Luteolibacter flavescens</name>
    <dbReference type="NCBI Taxonomy" id="1859460"/>
    <lineage>
        <taxon>Bacteria</taxon>
        <taxon>Pseudomonadati</taxon>
        <taxon>Verrucomicrobiota</taxon>
        <taxon>Verrucomicrobiia</taxon>
        <taxon>Verrucomicrobiales</taxon>
        <taxon>Verrucomicrobiaceae</taxon>
        <taxon>Luteolibacter</taxon>
    </lineage>
</organism>
<feature type="domain" description="Peptidase S9 prolyl oligopeptidase catalytic" evidence="4">
    <location>
        <begin position="111"/>
        <end position="271"/>
    </location>
</feature>
<dbReference type="Gene3D" id="3.40.50.1820">
    <property type="entry name" value="alpha/beta hydrolase"/>
    <property type="match status" value="1"/>
</dbReference>
<evidence type="ECO:0000259" key="5">
    <source>
        <dbReference type="Pfam" id="PF10077"/>
    </source>
</evidence>
<evidence type="ECO:0000313" key="6">
    <source>
        <dbReference type="EMBL" id="MCW1887027.1"/>
    </source>
</evidence>
<dbReference type="Pfam" id="PF10077">
    <property type="entry name" value="DUF2314"/>
    <property type="match status" value="1"/>
</dbReference>
<comment type="caution">
    <text evidence="6">The sequence shown here is derived from an EMBL/GenBank/DDBJ whole genome shotgun (WGS) entry which is preliminary data.</text>
</comment>
<keyword evidence="1" id="KW-0378">Hydrolase</keyword>
<dbReference type="RefSeq" id="WP_264502981.1">
    <property type="nucleotide sequence ID" value="NZ_JAPDDS010000014.1"/>
</dbReference>
<accession>A0ABT3FU13</accession>
<gene>
    <name evidence="6" type="ORF">OKA04_19980</name>
</gene>
<dbReference type="Pfam" id="PF00326">
    <property type="entry name" value="Peptidase_S9"/>
    <property type="match status" value="1"/>
</dbReference>
<dbReference type="InterPro" id="IPR018756">
    <property type="entry name" value="DUF2314"/>
</dbReference>
<dbReference type="PANTHER" id="PTHR22946:SF9">
    <property type="entry name" value="POLYKETIDE TRANSFERASE AF380"/>
    <property type="match status" value="1"/>
</dbReference>
<proteinExistence type="predicted"/>
<keyword evidence="3" id="KW-0732">Signal</keyword>
<evidence type="ECO:0000256" key="2">
    <source>
        <dbReference type="SAM" id="MobiDB-lite"/>
    </source>
</evidence>